<feature type="coiled-coil region" evidence="1">
    <location>
        <begin position="265"/>
        <end position="299"/>
    </location>
</feature>
<protein>
    <submittedName>
        <fullName evidence="3">Uncharacterized protein</fullName>
    </submittedName>
</protein>
<gene>
    <name evidence="3" type="ORF">PCOR1329_LOCUS36765</name>
    <name evidence="4" type="ORF">PCOR1329_LOCUS48819</name>
</gene>
<keyword evidence="5" id="KW-1185">Reference proteome</keyword>
<keyword evidence="1" id="KW-0175">Coiled coil</keyword>
<evidence type="ECO:0000313" key="4">
    <source>
        <dbReference type="EMBL" id="CAK0859463.1"/>
    </source>
</evidence>
<comment type="caution">
    <text evidence="3">The sequence shown here is derived from an EMBL/GenBank/DDBJ whole genome shotgun (WGS) entry which is preliminary data.</text>
</comment>
<evidence type="ECO:0000313" key="5">
    <source>
        <dbReference type="Proteomes" id="UP001189429"/>
    </source>
</evidence>
<evidence type="ECO:0000256" key="1">
    <source>
        <dbReference type="SAM" id="Coils"/>
    </source>
</evidence>
<evidence type="ECO:0000256" key="2">
    <source>
        <dbReference type="SAM" id="MobiDB-lite"/>
    </source>
</evidence>
<feature type="region of interest" description="Disordered" evidence="2">
    <location>
        <begin position="612"/>
        <end position="643"/>
    </location>
</feature>
<organism evidence="3 5">
    <name type="scientific">Prorocentrum cordatum</name>
    <dbReference type="NCBI Taxonomy" id="2364126"/>
    <lineage>
        <taxon>Eukaryota</taxon>
        <taxon>Sar</taxon>
        <taxon>Alveolata</taxon>
        <taxon>Dinophyceae</taxon>
        <taxon>Prorocentrales</taxon>
        <taxon>Prorocentraceae</taxon>
        <taxon>Prorocentrum</taxon>
    </lineage>
</organism>
<dbReference type="EMBL" id="CAUYUJ010014468">
    <property type="protein sequence ID" value="CAK0841602.1"/>
    <property type="molecule type" value="Genomic_DNA"/>
</dbReference>
<dbReference type="Proteomes" id="UP001189429">
    <property type="component" value="Unassembled WGS sequence"/>
</dbReference>
<sequence>MESAIKTNGLAFKGKPCTAATVAALRGLQPFVLDGACGSAFALAAAHCPELREPALLMRIGSGCSARGVSGAMARGYFVFIMNSFRMARLAGDVPMGERLSVGRVVGREKKTPAMPRAFLKKKELVEYIFHEVSLIDKDMQNGMAKFTPSVADGLVASHRAFESGGGADGMDALFALKVAEYLSGVDAKAKAMIYVAWPAWPGAFDDEIADLALQEMRDSTPGFFWHTYLDETSQQVGADYRAFVAACTSGPIPTAPELDQNLGLSGSSELGEEQKKELQELQEQLRQLRRQTVMLVSLPAVGAAFGAEYAAQQMQSAWGALSLGRRFGRKKGDVRAFILSAQPPPPNLVKQGAETRVSEQMQCDEAKRKRVAEFFMQTRGMDDLIILFDGRSRANRRAIESMEEKLQTGGPRAFVERCFARAQPTKQEGPRAAARAHFSPPLKGPRKAAHRSEFNARGETSSAAATYSGIHVRRFSEPHRMSHETKTSIPGAASCAALDGKLARLQGDIDEKGHPFSYNEAKPLSFWLTIMEHHEVTHIVDFTAGSGALAVAASGAMEHGGIACHGAHRDWLDSIVDRRVTHKAGHEEGHAEQLGGDAEFVEKTSKYFSGTTTEARRLPMPAAEDGNEVEEGHEVDASLDDN</sequence>
<proteinExistence type="predicted"/>
<accession>A0ABN9T9J3</accession>
<evidence type="ECO:0000313" key="3">
    <source>
        <dbReference type="EMBL" id="CAK0841602.1"/>
    </source>
</evidence>
<dbReference type="EMBL" id="CAUYUJ010015904">
    <property type="protein sequence ID" value="CAK0859463.1"/>
    <property type="molecule type" value="Genomic_DNA"/>
</dbReference>
<reference evidence="3" key="1">
    <citation type="submission" date="2023-10" db="EMBL/GenBank/DDBJ databases">
        <authorList>
            <person name="Chen Y."/>
            <person name="Shah S."/>
            <person name="Dougan E. K."/>
            <person name="Thang M."/>
            <person name="Chan C."/>
        </authorList>
    </citation>
    <scope>NUCLEOTIDE SEQUENCE [LARGE SCALE GENOMIC DNA]</scope>
</reference>
<name>A0ABN9T9J3_9DINO</name>
<feature type="region of interest" description="Disordered" evidence="2">
    <location>
        <begin position="423"/>
        <end position="448"/>
    </location>
</feature>